<dbReference type="InterPro" id="IPR002772">
    <property type="entry name" value="Glyco_hydro_3_C"/>
</dbReference>
<dbReference type="Gene3D" id="3.40.50.1700">
    <property type="entry name" value="Glycoside hydrolase family 3 C-terminal domain"/>
    <property type="match status" value="1"/>
</dbReference>
<evidence type="ECO:0000313" key="7">
    <source>
        <dbReference type="EMBL" id="MCA4702955.1"/>
    </source>
</evidence>
<dbReference type="RefSeq" id="WP_049701544.1">
    <property type="nucleotide sequence ID" value="NZ_AP031409.1"/>
</dbReference>
<dbReference type="Gene3D" id="2.60.120.260">
    <property type="entry name" value="Galactose-binding domain-like"/>
    <property type="match status" value="1"/>
</dbReference>
<proteinExistence type="inferred from homology"/>
<dbReference type="AlphaFoldDB" id="A0A414GJ85"/>
<comment type="caution">
    <text evidence="5">The sequence shown here is derived from an EMBL/GenBank/DDBJ whole genome shotgun (WGS) entry which is preliminary data.</text>
</comment>
<dbReference type="Pfam" id="PF00933">
    <property type="entry name" value="Glyco_hydro_3"/>
    <property type="match status" value="1"/>
</dbReference>
<dbReference type="GO" id="GO:0008422">
    <property type="term" value="F:beta-glucosidase activity"/>
    <property type="evidence" value="ECO:0007669"/>
    <property type="project" value="UniProtKB-ARBA"/>
</dbReference>
<dbReference type="Proteomes" id="UP001198461">
    <property type="component" value="Unassembled WGS sequence"/>
</dbReference>
<dbReference type="SMART" id="SM00758">
    <property type="entry name" value="PA14"/>
    <property type="match status" value="1"/>
</dbReference>
<keyword evidence="3" id="KW-0732">Signal</keyword>
<evidence type="ECO:0000313" key="9">
    <source>
        <dbReference type="Proteomes" id="UP000474077"/>
    </source>
</evidence>
<feature type="chain" id="PRO_5042714218" evidence="3">
    <location>
        <begin position="24"/>
        <end position="830"/>
    </location>
</feature>
<feature type="signal peptide" evidence="3">
    <location>
        <begin position="1"/>
        <end position="23"/>
    </location>
</feature>
<organism evidence="5 9">
    <name type="scientific">Bacteroides xylanisolvens</name>
    <dbReference type="NCBI Taxonomy" id="371601"/>
    <lineage>
        <taxon>Bacteria</taxon>
        <taxon>Pseudomonadati</taxon>
        <taxon>Bacteroidota</taxon>
        <taxon>Bacteroidia</taxon>
        <taxon>Bacteroidales</taxon>
        <taxon>Bacteroidaceae</taxon>
        <taxon>Bacteroides</taxon>
    </lineage>
</organism>
<dbReference type="SMART" id="SM01217">
    <property type="entry name" value="Fn3_like"/>
    <property type="match status" value="1"/>
</dbReference>
<dbReference type="PANTHER" id="PTHR42715">
    <property type="entry name" value="BETA-GLUCOSIDASE"/>
    <property type="match status" value="1"/>
</dbReference>
<dbReference type="EMBL" id="WDER01000001">
    <property type="protein sequence ID" value="KAB6087179.1"/>
    <property type="molecule type" value="Genomic_DNA"/>
</dbReference>
<dbReference type="SUPFAM" id="SSF51445">
    <property type="entry name" value="(Trans)glycosidases"/>
    <property type="match status" value="1"/>
</dbReference>
<protein>
    <submittedName>
        <fullName evidence="5">Beta-glucosidase</fullName>
    </submittedName>
    <submittedName>
        <fullName evidence="7">Glycoside hydrolase family 3 C-terminal domain-containing protein</fullName>
    </submittedName>
</protein>
<accession>A0A414GJ85</accession>
<keyword evidence="2 7" id="KW-0378">Hydrolase</keyword>
<dbReference type="EMBL" id="WDED01000004">
    <property type="protein sequence ID" value="KAB6149340.1"/>
    <property type="molecule type" value="Genomic_DNA"/>
</dbReference>
<dbReference type="Proteomes" id="UP000434604">
    <property type="component" value="Unassembled WGS sequence"/>
</dbReference>
<evidence type="ECO:0000313" key="6">
    <source>
        <dbReference type="EMBL" id="KAB6149340.1"/>
    </source>
</evidence>
<evidence type="ECO:0000313" key="5">
    <source>
        <dbReference type="EMBL" id="KAB6087179.1"/>
    </source>
</evidence>
<dbReference type="Pfam" id="PF01915">
    <property type="entry name" value="Glyco_hydro_3_C"/>
    <property type="match status" value="1"/>
</dbReference>
<evidence type="ECO:0000313" key="8">
    <source>
        <dbReference type="Proteomes" id="UP000434604"/>
    </source>
</evidence>
<dbReference type="InterPro" id="IPR036962">
    <property type="entry name" value="Glyco_hydro_3_N_sf"/>
</dbReference>
<dbReference type="Gene3D" id="2.60.40.10">
    <property type="entry name" value="Immunoglobulins"/>
    <property type="match status" value="1"/>
</dbReference>
<reference evidence="8 9" key="1">
    <citation type="journal article" date="2019" name="Nat. Med.">
        <title>A library of human gut bacterial isolates paired with longitudinal multiomics data enables mechanistic microbiome research.</title>
        <authorList>
            <person name="Poyet M."/>
            <person name="Groussin M."/>
            <person name="Gibbons S.M."/>
            <person name="Avila-Pacheco J."/>
            <person name="Jiang X."/>
            <person name="Kearney S.M."/>
            <person name="Perrotta A.R."/>
            <person name="Berdy B."/>
            <person name="Zhao S."/>
            <person name="Lieberman T.D."/>
            <person name="Swanson P.K."/>
            <person name="Smith M."/>
            <person name="Roesemann S."/>
            <person name="Alexander J.E."/>
            <person name="Rich S.A."/>
            <person name="Livny J."/>
            <person name="Vlamakis H."/>
            <person name="Clish C."/>
            <person name="Bullock K."/>
            <person name="Deik A."/>
            <person name="Scott J."/>
            <person name="Pierce K.A."/>
            <person name="Xavier R.J."/>
            <person name="Alm E.J."/>
        </authorList>
    </citation>
    <scope>NUCLEOTIDE SEQUENCE [LARGE SCALE GENOMIC DNA]</scope>
    <source>
        <strain evidence="6 8">BIOML-A58</strain>
        <strain evidence="5 9">BIOML-A73</strain>
    </source>
</reference>
<dbReference type="Gene3D" id="3.20.20.300">
    <property type="entry name" value="Glycoside hydrolase, family 3, N-terminal domain"/>
    <property type="match status" value="1"/>
</dbReference>
<dbReference type="PANTHER" id="PTHR42715:SF10">
    <property type="entry name" value="BETA-GLUCOSIDASE"/>
    <property type="match status" value="1"/>
</dbReference>
<dbReference type="InterPro" id="IPR017853">
    <property type="entry name" value="GH"/>
</dbReference>
<feature type="domain" description="PA14" evidence="4">
    <location>
        <begin position="419"/>
        <end position="557"/>
    </location>
</feature>
<dbReference type="FunFam" id="2.60.40.10:FF:000495">
    <property type="entry name" value="Periplasmic beta-glucosidase"/>
    <property type="match status" value="1"/>
</dbReference>
<dbReference type="Proteomes" id="UP000474077">
    <property type="component" value="Unassembled WGS sequence"/>
</dbReference>
<dbReference type="PRINTS" id="PR00133">
    <property type="entry name" value="GLHYDRLASE3"/>
</dbReference>
<evidence type="ECO:0000259" key="4">
    <source>
        <dbReference type="PROSITE" id="PS51820"/>
    </source>
</evidence>
<gene>
    <name evidence="6" type="ORF">GA398_03655</name>
    <name evidence="5" type="ORF">GA560_00715</name>
    <name evidence="7" type="ORF">LD004_04915</name>
</gene>
<dbReference type="InterPro" id="IPR050288">
    <property type="entry name" value="Cellulose_deg_GH3"/>
</dbReference>
<dbReference type="EMBL" id="JAIWYE010000011">
    <property type="protein sequence ID" value="MCA4702955.1"/>
    <property type="molecule type" value="Genomic_DNA"/>
</dbReference>
<comment type="similarity">
    <text evidence="1">Belongs to the glycosyl hydrolase 3 family.</text>
</comment>
<dbReference type="InterPro" id="IPR026891">
    <property type="entry name" value="Fn3-like"/>
</dbReference>
<reference evidence="7" key="2">
    <citation type="submission" date="2023-08" db="EMBL/GenBank/DDBJ databases">
        <title>Mucin Metabolism Genes Underlie the Key Renovations of Bacteroides xylanisolvens Genomes in Captive Great Apes.</title>
        <authorList>
            <person name="Nishida A.H."/>
        </authorList>
    </citation>
    <scope>NUCLEOTIDE SEQUENCE</scope>
    <source>
        <strain evidence="7">P13.H9</strain>
    </source>
</reference>
<evidence type="ECO:0000256" key="3">
    <source>
        <dbReference type="SAM" id="SignalP"/>
    </source>
</evidence>
<dbReference type="PROSITE" id="PS51820">
    <property type="entry name" value="PA14"/>
    <property type="match status" value="1"/>
</dbReference>
<dbReference type="InterPro" id="IPR011658">
    <property type="entry name" value="PA14_dom"/>
</dbReference>
<dbReference type="InterPro" id="IPR036881">
    <property type="entry name" value="Glyco_hydro_3_C_sf"/>
</dbReference>
<dbReference type="SUPFAM" id="SSF52279">
    <property type="entry name" value="Beta-D-glucan exohydrolase, C-terminal domain"/>
    <property type="match status" value="1"/>
</dbReference>
<dbReference type="InterPro" id="IPR001764">
    <property type="entry name" value="Glyco_hydro_3_N"/>
</dbReference>
<evidence type="ECO:0000256" key="1">
    <source>
        <dbReference type="ARBA" id="ARBA00005336"/>
    </source>
</evidence>
<dbReference type="InterPro" id="IPR013783">
    <property type="entry name" value="Ig-like_fold"/>
</dbReference>
<dbReference type="GO" id="GO:0005975">
    <property type="term" value="P:carbohydrate metabolic process"/>
    <property type="evidence" value="ECO:0007669"/>
    <property type="project" value="InterPro"/>
</dbReference>
<dbReference type="InterPro" id="IPR037524">
    <property type="entry name" value="PA14/GLEYA"/>
</dbReference>
<evidence type="ECO:0000256" key="2">
    <source>
        <dbReference type="ARBA" id="ARBA00022801"/>
    </source>
</evidence>
<dbReference type="Pfam" id="PF07691">
    <property type="entry name" value="PA14"/>
    <property type="match status" value="1"/>
</dbReference>
<name>A0A414GJ85_9BACE</name>
<dbReference type="Pfam" id="PF14310">
    <property type="entry name" value="Fn3-like"/>
    <property type="match status" value="1"/>
</dbReference>
<sequence>MSTKIRKALFISFLLCNGGFAFAQKWYTSDVDKKVDEILNQMTIQEKLDYISGDFQFHTKPIKRLGVPAIRMSDGPQGVGHRIETNAYPCGLALAATWNEKLAYEYGQSLGRDCRARGIHIILGPAVNIHRAPMCGRNFEYMGEDPYLTARTTVGYIKGVQSQKVMATVKHFLANNSDYDRARISNDIDERTAHEIYFPAFKAAVQEAEVGAVMTSYNLVNGIYTNENPWLLKDVLRKTWGFNGMVVSDWSAAQYSIPTCNAGMDLEMPGAEKNKPQEIAYYLRTGYVTMDTINERIRHILRVIIGFGFLDAQQQDKNIPLDNPASVETALKVANEAIVLLKNEKNILPVNPKKYKKIAVVGKNANGYVCGGGSGSVNPFSYVSAFEGIRKAAEKYGIKAEYVDEYDCFDPIIFTDGSLKQRGFRACYYNNMNLEGSPVVDQFESRINYSWSSGTGYKGMPADHFSVRWTGTICSDKNAEYEFTLGGDDGYNLFIDGKKVIDEFRPSGYRTSKYTMQLKAGQKYNIQIDYFQEGGGASANLLWQNTAEADNSKNMFVERLNEYDMIIACFGFNSDTESENSDRTFELPEASRTMIETVIKSKKPIIGVVNAGGNVEMQSWEPSLKGLLWSWYTGQESGNALANILFGEVSPSGKLPITFEKKWEDNPTYNSYYDPDHDFHVPYTEGIFVGYRGYDKFNREVQYPFGFGLSYTTFKLSDMRVFQDPVDDRKAKITCKLTNTGKKGGSEVVQLYIGKPSNNGVEQPLKELKSFKKVYLEPGQSAEVEMDLTKDSFSYYSVDKHDFVVDPGVFKLMLGVSSRNIVSQQNITLK</sequence>